<name>A0AAV5QRG6_9ASCO</name>
<evidence type="ECO:0000256" key="2">
    <source>
        <dbReference type="ARBA" id="ARBA00006375"/>
    </source>
</evidence>
<dbReference type="InterPro" id="IPR023395">
    <property type="entry name" value="MCP_dom_sf"/>
</dbReference>
<keyword evidence="8 9" id="KW-0472">Membrane</keyword>
<evidence type="ECO:0000256" key="10">
    <source>
        <dbReference type="RuleBase" id="RU000488"/>
    </source>
</evidence>
<evidence type="ECO:0000256" key="1">
    <source>
        <dbReference type="ARBA" id="ARBA00004225"/>
    </source>
</evidence>
<comment type="similarity">
    <text evidence="2 10">Belongs to the mitochondrial carrier (TC 2.A.29) family.</text>
</comment>
<keyword evidence="3 10" id="KW-0813">Transport</keyword>
<evidence type="ECO:0000256" key="3">
    <source>
        <dbReference type="ARBA" id="ARBA00022448"/>
    </source>
</evidence>
<sequence>MSSGSYNKELSSIAPSICASLVTSTLLYPLDYYKTLQQLSYGSRNVVLPDQPKYFFSGLSAVNTSVFFKSFVRFGTFNYFNKLIDSTNSPNNPGLLISSLFAGVSESLVIVPFENIKINLIESSLYNSLPGTSNPHGLPGQFAAGAVNNQIPINRPKTNTTTNNKANIFAVASPKVKDLKKSGINIGEMTSKNIIEGAKIVYNRNGVYGFFKGTNMTLLRQCSNSVGFFTTYSALKQLLDPNNTKSNYSDAIKFGINLASSLFIVGLNQPIDVIKTRFQSELYSHLKYKNSLHCAYKIYATEGGFKKLYAGALPRLVKVSVSGSIMMVFFNYFEQLM</sequence>
<evidence type="ECO:0000256" key="4">
    <source>
        <dbReference type="ARBA" id="ARBA00022692"/>
    </source>
</evidence>
<dbReference type="InterPro" id="IPR018108">
    <property type="entry name" value="MCP_transmembrane"/>
</dbReference>
<dbReference type="AlphaFoldDB" id="A0AAV5QRG6"/>
<protein>
    <recommendedName>
        <fullName evidence="13">Mitochondrial carrier</fullName>
    </recommendedName>
</protein>
<feature type="repeat" description="Solcar" evidence="9">
    <location>
        <begin position="136"/>
        <end position="238"/>
    </location>
</feature>
<evidence type="ECO:0000256" key="9">
    <source>
        <dbReference type="PROSITE-ProRule" id="PRU00282"/>
    </source>
</evidence>
<keyword evidence="5" id="KW-0677">Repeat</keyword>
<dbReference type="Gene3D" id="1.50.40.10">
    <property type="entry name" value="Mitochondrial carrier domain"/>
    <property type="match status" value="1"/>
</dbReference>
<evidence type="ECO:0000313" key="12">
    <source>
        <dbReference type="Proteomes" id="UP001360560"/>
    </source>
</evidence>
<dbReference type="Proteomes" id="UP001360560">
    <property type="component" value="Unassembled WGS sequence"/>
</dbReference>
<dbReference type="SUPFAM" id="SSF103506">
    <property type="entry name" value="Mitochondrial carrier"/>
    <property type="match status" value="1"/>
</dbReference>
<gene>
    <name evidence="11" type="ORF">DASC09_046560</name>
</gene>
<proteinExistence type="inferred from homology"/>
<comment type="caution">
    <text evidence="11">The sequence shown here is derived from an EMBL/GenBank/DDBJ whole genome shotgun (WGS) entry which is preliminary data.</text>
</comment>
<comment type="subcellular location">
    <subcellularLocation>
        <location evidence="1">Mitochondrion membrane</location>
        <topology evidence="1">Multi-pass membrane protein</topology>
    </subcellularLocation>
</comment>
<organism evidence="11 12">
    <name type="scientific">Saccharomycopsis crataegensis</name>
    <dbReference type="NCBI Taxonomy" id="43959"/>
    <lineage>
        <taxon>Eukaryota</taxon>
        <taxon>Fungi</taxon>
        <taxon>Dikarya</taxon>
        <taxon>Ascomycota</taxon>
        <taxon>Saccharomycotina</taxon>
        <taxon>Saccharomycetes</taxon>
        <taxon>Saccharomycopsidaceae</taxon>
        <taxon>Saccharomycopsis</taxon>
    </lineage>
</organism>
<evidence type="ECO:0000256" key="8">
    <source>
        <dbReference type="ARBA" id="ARBA00023136"/>
    </source>
</evidence>
<dbReference type="GO" id="GO:0071913">
    <property type="term" value="F:citrate secondary active transmembrane transporter activity"/>
    <property type="evidence" value="ECO:0007669"/>
    <property type="project" value="TreeGrafter"/>
</dbReference>
<keyword evidence="4 9" id="KW-0812">Transmembrane</keyword>
<dbReference type="RefSeq" id="XP_064854327.1">
    <property type="nucleotide sequence ID" value="XM_064998255.1"/>
</dbReference>
<feature type="repeat" description="Solcar" evidence="9">
    <location>
        <begin position="248"/>
        <end position="336"/>
    </location>
</feature>
<accession>A0AAV5QRG6</accession>
<keyword evidence="12" id="KW-1185">Reference proteome</keyword>
<dbReference type="InterPro" id="IPR049563">
    <property type="entry name" value="TXTP-like"/>
</dbReference>
<keyword evidence="6" id="KW-1133">Transmembrane helix</keyword>
<dbReference type="PROSITE" id="PS50920">
    <property type="entry name" value="SOLCAR"/>
    <property type="match status" value="2"/>
</dbReference>
<evidence type="ECO:0000256" key="6">
    <source>
        <dbReference type="ARBA" id="ARBA00022989"/>
    </source>
</evidence>
<dbReference type="PANTHER" id="PTHR45788:SF5">
    <property type="entry name" value="AFR253WP"/>
    <property type="match status" value="1"/>
</dbReference>
<dbReference type="EMBL" id="BTFZ01000011">
    <property type="protein sequence ID" value="GMM37331.1"/>
    <property type="molecule type" value="Genomic_DNA"/>
</dbReference>
<dbReference type="GO" id="GO:0006843">
    <property type="term" value="P:mitochondrial citrate transmembrane transport"/>
    <property type="evidence" value="ECO:0007669"/>
    <property type="project" value="TreeGrafter"/>
</dbReference>
<evidence type="ECO:0008006" key="13">
    <source>
        <dbReference type="Google" id="ProtNLM"/>
    </source>
</evidence>
<reference evidence="11 12" key="1">
    <citation type="journal article" date="2023" name="Elife">
        <title>Identification of key yeast species and microbe-microbe interactions impacting larval growth of Drosophila in the wild.</title>
        <authorList>
            <person name="Mure A."/>
            <person name="Sugiura Y."/>
            <person name="Maeda R."/>
            <person name="Honda K."/>
            <person name="Sakurai N."/>
            <person name="Takahashi Y."/>
            <person name="Watada M."/>
            <person name="Katoh T."/>
            <person name="Gotoh A."/>
            <person name="Gotoh Y."/>
            <person name="Taniguchi I."/>
            <person name="Nakamura K."/>
            <person name="Hayashi T."/>
            <person name="Katayama T."/>
            <person name="Uemura T."/>
            <person name="Hattori Y."/>
        </authorList>
    </citation>
    <scope>NUCLEOTIDE SEQUENCE [LARGE SCALE GENOMIC DNA]</scope>
    <source>
        <strain evidence="11 12">SC-9</strain>
    </source>
</reference>
<keyword evidence="7" id="KW-0496">Mitochondrion</keyword>
<evidence type="ECO:0000313" key="11">
    <source>
        <dbReference type="EMBL" id="GMM37331.1"/>
    </source>
</evidence>
<evidence type="ECO:0000256" key="5">
    <source>
        <dbReference type="ARBA" id="ARBA00022737"/>
    </source>
</evidence>
<dbReference type="GO" id="GO:0031966">
    <property type="term" value="C:mitochondrial membrane"/>
    <property type="evidence" value="ECO:0007669"/>
    <property type="project" value="UniProtKB-SubCell"/>
</dbReference>
<evidence type="ECO:0000256" key="7">
    <source>
        <dbReference type="ARBA" id="ARBA00023128"/>
    </source>
</evidence>
<dbReference type="PANTHER" id="PTHR45788">
    <property type="entry name" value="SUCCINATE/FUMARATE MITOCHONDRIAL TRANSPORTER-RELATED"/>
    <property type="match status" value="1"/>
</dbReference>
<dbReference type="Pfam" id="PF00153">
    <property type="entry name" value="Mito_carr"/>
    <property type="match status" value="2"/>
</dbReference>
<dbReference type="GeneID" id="90075306"/>